<feature type="compositionally biased region" description="Polar residues" evidence="1">
    <location>
        <begin position="43"/>
        <end position="53"/>
    </location>
</feature>
<feature type="domain" description="Helicase HerA central" evidence="2">
    <location>
        <begin position="462"/>
        <end position="564"/>
    </location>
</feature>
<dbReference type="Proteomes" id="UP000218711">
    <property type="component" value="Unassembled WGS sequence"/>
</dbReference>
<name>A0A2A5SPG3_LACLC</name>
<evidence type="ECO:0000256" key="1">
    <source>
        <dbReference type="SAM" id="MobiDB-lite"/>
    </source>
</evidence>
<comment type="caution">
    <text evidence="3">The sequence shown here is derived from an EMBL/GenBank/DDBJ whole genome shotgun (WGS) entry which is preliminary data.</text>
</comment>
<dbReference type="InterPro" id="IPR051162">
    <property type="entry name" value="T4SS_component"/>
</dbReference>
<dbReference type="InterPro" id="IPR027417">
    <property type="entry name" value="P-loop_NTPase"/>
</dbReference>
<protein>
    <recommendedName>
        <fullName evidence="2">Helicase HerA central domain-containing protein</fullName>
    </recommendedName>
</protein>
<sequence>MKKEFINQDKYGGMKKMNLIQTSRLKKQTKSNKLEERRKQRLAEQSSPRAQTSLKYTSQFKEGLMHIVGEEYSKMYRLGDLDYETADEEEQEQIALGYAEGLNTLDKKSRYQALIINKAVKNSIFEEVRLPYEWDDNDVFRQEINEINRQGFESDQRNFEIQKYAIFTTQSRTRKQASQTLDTMATRFQGRFNKKGVKLKVDKLDGLERLKVNATLLRPNRYFTVDYDDIMLSGLSSKAFISPNRFKFPKNKPYFRVGDKYATVLYANQYPKYLEDELIRELCKSGIELAISIHGKPYEMIEARKAISTVKALNKAAIQKQQRENFKDGVGEDMISGEAAEIDEATTELIKEFKDRGQKYFSGIFSIYLLADTKDELQHKIKIVEDAGATWQVSFDNTVLYTEEALNTILPIGKPYLDVEKNFMRDMTTANLATQIPFTTQELQSPTGVVYGKNQRSHNLIVIDRKKDLITPSALVLGSSGSGKGMTVKWEIINILLKYPNRRIIIVDPEGEYTALAEALGGIILYISTGTNSHLNLLDMPDKDLLDKEDQQVDYVKEKTNLLVNLFKLLLQDFGDIQKSIVDEYTALLFANFENKDRKPTLKDWYELLTQSDDPDVLTFAKTVRPYTVGSQDIFAHETNVDLSSRLVVFNTKKLDPELKTFANKVIYDQIWKEIVKNQHKITTHLYFDEIQTNFGNDEDAQFFMNIWARVRKYGAVPTGITQSVLTLLESEYGQNMILNTEFIVLLRQKLGTIRRLEEVVRLTDTLKEYIQETAPQGTGLIYAGGVVVPFENTIPEDARLFEIMNTDSKGA</sequence>
<gene>
    <name evidence="3" type="ORF">RU92_GL001224</name>
</gene>
<dbReference type="AlphaFoldDB" id="A0A2A5SPG3"/>
<dbReference type="Gene3D" id="3.40.50.300">
    <property type="entry name" value="P-loop containing nucleotide triphosphate hydrolases"/>
    <property type="match status" value="1"/>
</dbReference>
<dbReference type="PANTHER" id="PTHR30121">
    <property type="entry name" value="UNCHARACTERIZED PROTEIN YJGR-RELATED"/>
    <property type="match status" value="1"/>
</dbReference>
<feature type="region of interest" description="Disordered" evidence="1">
    <location>
        <begin position="17"/>
        <end position="53"/>
    </location>
</feature>
<dbReference type="InterPro" id="IPR002789">
    <property type="entry name" value="HerA_central"/>
</dbReference>
<reference evidence="3 4" key="1">
    <citation type="submission" date="2014-12" db="EMBL/GenBank/DDBJ databases">
        <title>Draft genome sequences of 10 type strains of Lactococcus.</title>
        <authorList>
            <person name="Sun Z."/>
            <person name="Zhong Z."/>
            <person name="Liu W."/>
            <person name="Zhang W."/>
            <person name="Zhang H."/>
        </authorList>
    </citation>
    <scope>NUCLEOTIDE SEQUENCE [LARGE SCALE GENOMIC DNA]</scope>
    <source>
        <strain evidence="3 4">DSM 21502</strain>
    </source>
</reference>
<proteinExistence type="predicted"/>
<evidence type="ECO:0000313" key="4">
    <source>
        <dbReference type="Proteomes" id="UP000218711"/>
    </source>
</evidence>
<dbReference type="NCBIfam" id="NF045971">
    <property type="entry name" value="conju_CD1110"/>
    <property type="match status" value="1"/>
</dbReference>
<evidence type="ECO:0000259" key="2">
    <source>
        <dbReference type="Pfam" id="PF01935"/>
    </source>
</evidence>
<organism evidence="3 4">
    <name type="scientific">Lactococcus cremoris subsp. tructae</name>
    <dbReference type="NCBI Taxonomy" id="542833"/>
    <lineage>
        <taxon>Bacteria</taxon>
        <taxon>Bacillati</taxon>
        <taxon>Bacillota</taxon>
        <taxon>Bacilli</taxon>
        <taxon>Lactobacillales</taxon>
        <taxon>Streptococcaceae</taxon>
        <taxon>Lactococcus</taxon>
    </lineage>
</organism>
<dbReference type="EMBL" id="JXKC01000019">
    <property type="protein sequence ID" value="PCS15753.1"/>
    <property type="molecule type" value="Genomic_DNA"/>
</dbReference>
<dbReference type="SUPFAM" id="SSF52540">
    <property type="entry name" value="P-loop containing nucleoside triphosphate hydrolases"/>
    <property type="match status" value="1"/>
</dbReference>
<evidence type="ECO:0000313" key="3">
    <source>
        <dbReference type="EMBL" id="PCS15753.1"/>
    </source>
</evidence>
<dbReference type="Pfam" id="PF01935">
    <property type="entry name" value="DUF87"/>
    <property type="match status" value="1"/>
</dbReference>
<accession>A0A2A5SPG3</accession>
<dbReference type="PANTHER" id="PTHR30121:SF6">
    <property type="entry name" value="SLR6007 PROTEIN"/>
    <property type="match status" value="1"/>
</dbReference>
<feature type="compositionally biased region" description="Basic and acidic residues" evidence="1">
    <location>
        <begin position="32"/>
        <end position="42"/>
    </location>
</feature>
<dbReference type="Gene3D" id="1.10.8.730">
    <property type="match status" value="1"/>
</dbReference>